<proteinExistence type="predicted"/>
<keyword evidence="7" id="KW-1185">Reference proteome</keyword>
<keyword evidence="1" id="KW-0472">Membrane</keyword>
<keyword evidence="1" id="KW-0812">Transmembrane</keyword>
<protein>
    <submittedName>
        <fullName evidence="6">EAL domain-containing protein</fullName>
    </submittedName>
</protein>
<organism evidence="6 7">
    <name type="scientific">Denitromonas iodatirespirans</name>
    <dbReference type="NCBI Taxonomy" id="2795389"/>
    <lineage>
        <taxon>Bacteria</taxon>
        <taxon>Pseudomonadati</taxon>
        <taxon>Pseudomonadota</taxon>
        <taxon>Betaproteobacteria</taxon>
        <taxon>Rhodocyclales</taxon>
        <taxon>Zoogloeaceae</taxon>
        <taxon>Denitromonas</taxon>
    </lineage>
</organism>
<dbReference type="InterPro" id="IPR000014">
    <property type="entry name" value="PAS"/>
</dbReference>
<evidence type="ECO:0000259" key="3">
    <source>
        <dbReference type="PROSITE" id="PS50113"/>
    </source>
</evidence>
<dbReference type="CDD" id="cd01948">
    <property type="entry name" value="EAL"/>
    <property type="match status" value="1"/>
</dbReference>
<dbReference type="InterPro" id="IPR029787">
    <property type="entry name" value="Nucleotide_cyclase"/>
</dbReference>
<dbReference type="EMBL" id="JAEKFT010000013">
    <property type="protein sequence ID" value="MBT0962057.1"/>
    <property type="molecule type" value="Genomic_DNA"/>
</dbReference>
<sequence>MKRLGQLCQPIKTAMAPYHAAAPLAAQFRARQIQAVLRLTPLTMLANALNATIVGWTFRDQLNPLLLVAWALFILYSAGTGIHAWWRGRQGRTPTTASPRALARATKHAALLAILWSVVPILLMPLGDADTRIMLTAVVTGMICAGGFALATVPQAALTYVAILGTATFIGLLRMDHALAIGLSLLLLIYTIIVMGSVLSNARTFGARVMAEAETERQRQLVGLLLNDFEENASDWLWETDADGRLTHVSQRMANVFGSSMQALTGQPLLALIAQTLDRVPDEERMAYEQLCRRFEAGTAFRDIQVPVVLDGTTRWWSLTAKPLADADGKPAGWRGVGTDVTQSLRAQQEVERMARFDGLTGLANRNHFHQLIDRIHDAPGTDAVPAMLLCLDLDNFKAINDSLGHAFGDSLLRVVAQRLQGRTRRSDVVARLGGDEFAIIRWGEVLPEDAEELAARIVKSFEDPCEVEGAHVRVGTSIGIAIAPKDGRSGAQLLKNADIALYAAKFDGKGRFRFFDYEMDTRARRRLFLEHELRGALQRGEFELAYQPIFALDTGRVSGCEALLRWHHPRLGMVDTQECIAVAEESGQIEAIGEWVLDAAIREAAHWPDTVRLSVNLSLAQFINPALCETILGLLDTHGLSPRRLELELTESIFLRDTTHAEGHLRALRAAGIRIALDDFGTGYSSLAYLRTLPLDRIKIDRAFVTAIAAHPETAAVVRAIIAIAQALHMDTCAEGVEDTAQLALLRAEGCGAVQGFALAEPMTPTTLAAFLAGKVAVPTAIAAGRNSAAHPPGGH</sequence>
<evidence type="ECO:0000259" key="2">
    <source>
        <dbReference type="PROSITE" id="PS50112"/>
    </source>
</evidence>
<keyword evidence="1" id="KW-1133">Transmembrane helix</keyword>
<dbReference type="InterPro" id="IPR035919">
    <property type="entry name" value="EAL_sf"/>
</dbReference>
<dbReference type="AlphaFoldDB" id="A0A944DCY9"/>
<feature type="domain" description="PAC" evidence="3">
    <location>
        <begin position="300"/>
        <end position="353"/>
    </location>
</feature>
<dbReference type="InterPro" id="IPR013656">
    <property type="entry name" value="PAS_4"/>
</dbReference>
<feature type="transmembrane region" description="Helical" evidence="1">
    <location>
        <begin position="179"/>
        <end position="200"/>
    </location>
</feature>
<dbReference type="InterPro" id="IPR000160">
    <property type="entry name" value="GGDEF_dom"/>
</dbReference>
<evidence type="ECO:0000313" key="6">
    <source>
        <dbReference type="EMBL" id="MBT0962057.1"/>
    </source>
</evidence>
<dbReference type="SMART" id="SM00052">
    <property type="entry name" value="EAL"/>
    <property type="match status" value="1"/>
</dbReference>
<dbReference type="Gene3D" id="3.30.70.270">
    <property type="match status" value="1"/>
</dbReference>
<dbReference type="InterPro" id="IPR043128">
    <property type="entry name" value="Rev_trsase/Diguanyl_cyclase"/>
</dbReference>
<dbReference type="SUPFAM" id="SSF141868">
    <property type="entry name" value="EAL domain-like"/>
    <property type="match status" value="1"/>
</dbReference>
<dbReference type="PROSITE" id="PS50883">
    <property type="entry name" value="EAL"/>
    <property type="match status" value="1"/>
</dbReference>
<dbReference type="CDD" id="cd00130">
    <property type="entry name" value="PAS"/>
    <property type="match status" value="1"/>
</dbReference>
<dbReference type="Gene3D" id="3.20.20.450">
    <property type="entry name" value="EAL domain"/>
    <property type="match status" value="1"/>
</dbReference>
<feature type="domain" description="PAS" evidence="2">
    <location>
        <begin position="231"/>
        <end position="270"/>
    </location>
</feature>
<name>A0A944DCY9_DENI1</name>
<dbReference type="InterPro" id="IPR035965">
    <property type="entry name" value="PAS-like_dom_sf"/>
</dbReference>
<dbReference type="InterPro" id="IPR001633">
    <property type="entry name" value="EAL_dom"/>
</dbReference>
<reference evidence="7" key="1">
    <citation type="journal article" date="2022" name="ISME J.">
        <title>Genetic and phylogenetic analysis of dissimilatory iodate-reducing bacteria identifies potential niches across the world's oceans.</title>
        <authorList>
            <person name="Reyes-Umana V."/>
            <person name="Henning Z."/>
            <person name="Lee K."/>
            <person name="Barnum T.P."/>
            <person name="Coates J.D."/>
        </authorList>
    </citation>
    <scope>NUCLEOTIDE SEQUENCE [LARGE SCALE GENOMIC DNA]</scope>
    <source>
        <strain evidence="7">IR12</strain>
    </source>
</reference>
<feature type="domain" description="EAL" evidence="4">
    <location>
        <begin position="527"/>
        <end position="777"/>
    </location>
</feature>
<dbReference type="Pfam" id="PF00563">
    <property type="entry name" value="EAL"/>
    <property type="match status" value="1"/>
</dbReference>
<dbReference type="SUPFAM" id="SSF55073">
    <property type="entry name" value="Nucleotide cyclase"/>
    <property type="match status" value="1"/>
</dbReference>
<dbReference type="PANTHER" id="PTHR44757:SF2">
    <property type="entry name" value="BIOFILM ARCHITECTURE MAINTENANCE PROTEIN MBAA"/>
    <property type="match status" value="1"/>
</dbReference>
<dbReference type="Gene3D" id="3.30.450.20">
    <property type="entry name" value="PAS domain"/>
    <property type="match status" value="1"/>
</dbReference>
<accession>A0A944DCY9</accession>
<gene>
    <name evidence="6" type="ORF">I8J34_12830</name>
</gene>
<dbReference type="Pfam" id="PF08448">
    <property type="entry name" value="PAS_4"/>
    <property type="match status" value="1"/>
</dbReference>
<dbReference type="PANTHER" id="PTHR44757">
    <property type="entry name" value="DIGUANYLATE CYCLASE DGCP"/>
    <property type="match status" value="1"/>
</dbReference>
<feature type="domain" description="GGDEF" evidence="5">
    <location>
        <begin position="385"/>
        <end position="518"/>
    </location>
</feature>
<dbReference type="InterPro" id="IPR000700">
    <property type="entry name" value="PAS-assoc_C"/>
</dbReference>
<evidence type="ECO:0000256" key="1">
    <source>
        <dbReference type="SAM" id="Phobius"/>
    </source>
</evidence>
<evidence type="ECO:0000259" key="5">
    <source>
        <dbReference type="PROSITE" id="PS50887"/>
    </source>
</evidence>
<dbReference type="PROSITE" id="PS50887">
    <property type="entry name" value="GGDEF"/>
    <property type="match status" value="1"/>
</dbReference>
<dbReference type="PROSITE" id="PS50112">
    <property type="entry name" value="PAS"/>
    <property type="match status" value="1"/>
</dbReference>
<feature type="transmembrane region" description="Helical" evidence="1">
    <location>
        <begin position="36"/>
        <end position="58"/>
    </location>
</feature>
<dbReference type="InterPro" id="IPR052155">
    <property type="entry name" value="Biofilm_reg_signaling"/>
</dbReference>
<dbReference type="SUPFAM" id="SSF55785">
    <property type="entry name" value="PYP-like sensor domain (PAS domain)"/>
    <property type="match status" value="1"/>
</dbReference>
<evidence type="ECO:0000259" key="4">
    <source>
        <dbReference type="PROSITE" id="PS50883"/>
    </source>
</evidence>
<feature type="transmembrane region" description="Helical" evidence="1">
    <location>
        <begin position="64"/>
        <end position="88"/>
    </location>
</feature>
<dbReference type="RefSeq" id="WP_214361838.1">
    <property type="nucleotide sequence ID" value="NZ_JAEKFT010000013.1"/>
</dbReference>
<dbReference type="Proteomes" id="UP000694660">
    <property type="component" value="Unassembled WGS sequence"/>
</dbReference>
<dbReference type="Pfam" id="PF00990">
    <property type="entry name" value="GGDEF"/>
    <property type="match status" value="1"/>
</dbReference>
<evidence type="ECO:0000313" key="7">
    <source>
        <dbReference type="Proteomes" id="UP000694660"/>
    </source>
</evidence>
<dbReference type="SMART" id="SM00267">
    <property type="entry name" value="GGDEF"/>
    <property type="match status" value="1"/>
</dbReference>
<dbReference type="NCBIfam" id="TIGR00254">
    <property type="entry name" value="GGDEF"/>
    <property type="match status" value="1"/>
</dbReference>
<dbReference type="NCBIfam" id="TIGR00229">
    <property type="entry name" value="sensory_box"/>
    <property type="match status" value="1"/>
</dbReference>
<dbReference type="CDD" id="cd01949">
    <property type="entry name" value="GGDEF"/>
    <property type="match status" value="1"/>
</dbReference>
<dbReference type="PROSITE" id="PS50113">
    <property type="entry name" value="PAC"/>
    <property type="match status" value="1"/>
</dbReference>
<comment type="caution">
    <text evidence="6">The sequence shown here is derived from an EMBL/GenBank/DDBJ whole genome shotgun (WGS) entry which is preliminary data.</text>
</comment>
<feature type="transmembrane region" description="Helical" evidence="1">
    <location>
        <begin position="109"/>
        <end position="127"/>
    </location>
</feature>